<name>A0AAD9S280_PHOAM</name>
<sequence length="619" mass="67553">MTVQPREENEYDYIVVGGGTAGLVVASRLSEDSDVSVLVIEAGGDKSKDPFVLTPGLMGALYGKDEYDWNFTSVPQPNLNDRTISQARGRMLGGCSALNFLMMVYPGKDILDAWETMGNEGWNFETLAPYFRKFAKTHKPSQLAIETCKMDGHHDISVSALESGPMALSFGEGFGPSNTAWMDAFEQLGLKMTGDPRNGSAVGAFQQAATIDPITKTRVTSVSAYLTEEVRNRSNLSILTDTTVHRVILSNTDNSTSQAVAQGVEVCSVNGPRIIRAKEEVVLAAGALQSPQILELSGVGDKEILTKHGIPVIIDNAHVGSNLQDHPIVCESFEVADGVVSGDVLRDPDLLKAIVAQYQSSQDGPLGQSIISSAFVPMADSSGVLSLEARSKFFETMTEALTDKESGRCSKADRQVIRNVLETTNEPTYQLMLFPTQLIIPETPRSVSDYITPIEPENYITVMLFLNHPFSRGTCHIASPNVEDKPVWNPQYNSENIDMELLARGVQFVERLVGTKPFSNILKTNGKRLQSYATDLEAAKEVVRNRQISVFHLSGSASMRPQEAGGVVDTRLRVYGVRNLRVVDASVFPLEPSGNIQSTVYAVAERAADILKEDRLRAK</sequence>
<dbReference type="Pfam" id="PF05199">
    <property type="entry name" value="GMC_oxred_C"/>
    <property type="match status" value="1"/>
</dbReference>
<dbReference type="Proteomes" id="UP001265746">
    <property type="component" value="Unassembled WGS sequence"/>
</dbReference>
<evidence type="ECO:0000256" key="2">
    <source>
        <dbReference type="PIRSR" id="PIRSR000137-2"/>
    </source>
</evidence>
<accession>A0AAD9S280</accession>
<organism evidence="4 5">
    <name type="scientific">Phomopsis amygdali</name>
    <name type="common">Fusicoccum amygdali</name>
    <dbReference type="NCBI Taxonomy" id="1214568"/>
    <lineage>
        <taxon>Eukaryota</taxon>
        <taxon>Fungi</taxon>
        <taxon>Dikarya</taxon>
        <taxon>Ascomycota</taxon>
        <taxon>Pezizomycotina</taxon>
        <taxon>Sordariomycetes</taxon>
        <taxon>Sordariomycetidae</taxon>
        <taxon>Diaporthales</taxon>
        <taxon>Diaporthaceae</taxon>
        <taxon>Diaporthe</taxon>
    </lineage>
</organism>
<dbReference type="Pfam" id="PF00732">
    <property type="entry name" value="GMC_oxred_N"/>
    <property type="match status" value="1"/>
</dbReference>
<dbReference type="SUPFAM" id="SSF51905">
    <property type="entry name" value="FAD/NAD(P)-binding domain"/>
    <property type="match status" value="1"/>
</dbReference>
<dbReference type="PIRSF" id="PIRSF000137">
    <property type="entry name" value="Alcohol_oxidase"/>
    <property type="match status" value="1"/>
</dbReference>
<comment type="cofactor">
    <cofactor evidence="2">
        <name>FAD</name>
        <dbReference type="ChEBI" id="CHEBI:57692"/>
    </cofactor>
</comment>
<evidence type="ECO:0000313" key="4">
    <source>
        <dbReference type="EMBL" id="KAK2597178.1"/>
    </source>
</evidence>
<reference evidence="4" key="1">
    <citation type="submission" date="2023-06" db="EMBL/GenBank/DDBJ databases">
        <authorList>
            <person name="Noh H."/>
        </authorList>
    </citation>
    <scope>NUCLEOTIDE SEQUENCE</scope>
    <source>
        <strain evidence="4">DUCC20226</strain>
    </source>
</reference>
<dbReference type="InterPro" id="IPR007867">
    <property type="entry name" value="GMC_OxRtase_C"/>
</dbReference>
<gene>
    <name evidence="4" type="ORF">N8I77_013039</name>
</gene>
<keyword evidence="2" id="KW-0285">Flavoprotein</keyword>
<evidence type="ECO:0000256" key="1">
    <source>
        <dbReference type="ARBA" id="ARBA00010790"/>
    </source>
</evidence>
<dbReference type="AlphaFoldDB" id="A0AAD9S280"/>
<dbReference type="InterPro" id="IPR012132">
    <property type="entry name" value="GMC_OxRdtase"/>
</dbReference>
<dbReference type="SUPFAM" id="SSF54373">
    <property type="entry name" value="FAD-linked reductases, C-terminal domain"/>
    <property type="match status" value="1"/>
</dbReference>
<dbReference type="PANTHER" id="PTHR11552:SF210">
    <property type="entry name" value="GLUCOSE-METHANOL-CHOLINE OXIDOREDUCTASE N-TERMINAL DOMAIN-CONTAINING PROTEIN-RELATED"/>
    <property type="match status" value="1"/>
</dbReference>
<comment type="similarity">
    <text evidence="1">Belongs to the GMC oxidoreductase family.</text>
</comment>
<dbReference type="EMBL" id="JAUJFL010000010">
    <property type="protein sequence ID" value="KAK2597178.1"/>
    <property type="molecule type" value="Genomic_DNA"/>
</dbReference>
<dbReference type="InterPro" id="IPR036188">
    <property type="entry name" value="FAD/NAD-bd_sf"/>
</dbReference>
<dbReference type="GO" id="GO:0016614">
    <property type="term" value="F:oxidoreductase activity, acting on CH-OH group of donors"/>
    <property type="evidence" value="ECO:0007669"/>
    <property type="project" value="InterPro"/>
</dbReference>
<feature type="binding site" evidence="2">
    <location>
        <position position="244"/>
    </location>
    <ligand>
        <name>FAD</name>
        <dbReference type="ChEBI" id="CHEBI:57692"/>
    </ligand>
</feature>
<dbReference type="Gene3D" id="3.50.50.60">
    <property type="entry name" value="FAD/NAD(P)-binding domain"/>
    <property type="match status" value="1"/>
</dbReference>
<dbReference type="PROSITE" id="PS00624">
    <property type="entry name" value="GMC_OXRED_2"/>
    <property type="match status" value="1"/>
</dbReference>
<dbReference type="PANTHER" id="PTHR11552">
    <property type="entry name" value="GLUCOSE-METHANOL-CHOLINE GMC OXIDOREDUCTASE"/>
    <property type="match status" value="1"/>
</dbReference>
<keyword evidence="2" id="KW-0274">FAD</keyword>
<dbReference type="GO" id="GO:0050660">
    <property type="term" value="F:flavin adenine dinucleotide binding"/>
    <property type="evidence" value="ECO:0007669"/>
    <property type="project" value="InterPro"/>
</dbReference>
<feature type="domain" description="Glucose-methanol-choline oxidoreductase N-terminal" evidence="3">
    <location>
        <begin position="286"/>
        <end position="300"/>
    </location>
</feature>
<protein>
    <recommendedName>
        <fullName evidence="3">Glucose-methanol-choline oxidoreductase N-terminal domain-containing protein</fullName>
    </recommendedName>
</protein>
<dbReference type="InterPro" id="IPR000172">
    <property type="entry name" value="GMC_OxRdtase_N"/>
</dbReference>
<comment type="caution">
    <text evidence="4">The sequence shown here is derived from an EMBL/GenBank/DDBJ whole genome shotgun (WGS) entry which is preliminary data.</text>
</comment>
<proteinExistence type="inferred from homology"/>
<evidence type="ECO:0000259" key="3">
    <source>
        <dbReference type="PROSITE" id="PS00624"/>
    </source>
</evidence>
<evidence type="ECO:0000313" key="5">
    <source>
        <dbReference type="Proteomes" id="UP001265746"/>
    </source>
</evidence>
<dbReference type="Gene3D" id="3.30.560.10">
    <property type="entry name" value="Glucose Oxidase, domain 3"/>
    <property type="match status" value="1"/>
</dbReference>
<keyword evidence="5" id="KW-1185">Reference proteome</keyword>